<sequence>MHKLTPVTHRNLVKRLRELGFEGPFSGGKHSFMTKEDIVLTIPNPHKDRISTALFQRILKQANISREEWFGE</sequence>
<keyword evidence="1" id="KW-1277">Toxin-antitoxin system</keyword>
<proteinExistence type="predicted"/>
<evidence type="ECO:0000313" key="8">
    <source>
        <dbReference type="Proteomes" id="UP000199259"/>
    </source>
</evidence>
<keyword evidence="8" id="KW-1185">Reference proteome</keyword>
<protein>
    <submittedName>
        <fullName evidence="7">Predicted RNA binding protein YcfA, dsRBD-like fold, HicA-like mRNA interferase family</fullName>
    </submittedName>
</protein>
<dbReference type="Pfam" id="PF07927">
    <property type="entry name" value="HicA_toxin"/>
    <property type="match status" value="1"/>
</dbReference>
<dbReference type="InterPro" id="IPR012933">
    <property type="entry name" value="HicA_mRNA_interferase"/>
</dbReference>
<keyword evidence="4" id="KW-0378">Hydrolase</keyword>
<dbReference type="OrthoDB" id="130359at2157"/>
<keyword evidence="2" id="KW-0540">Nuclease</keyword>
<dbReference type="GO" id="GO:0004519">
    <property type="term" value="F:endonuclease activity"/>
    <property type="evidence" value="ECO:0007669"/>
    <property type="project" value="UniProtKB-KW"/>
</dbReference>
<keyword evidence="3" id="KW-0255">Endonuclease</keyword>
<evidence type="ECO:0000256" key="3">
    <source>
        <dbReference type="ARBA" id="ARBA00022759"/>
    </source>
</evidence>
<dbReference type="GO" id="GO:0016787">
    <property type="term" value="F:hydrolase activity"/>
    <property type="evidence" value="ECO:0007669"/>
    <property type="project" value="UniProtKB-KW"/>
</dbReference>
<dbReference type="AlphaFoldDB" id="A0A7Z7AU54"/>
<keyword evidence="5" id="KW-0694">RNA-binding</keyword>
<evidence type="ECO:0000256" key="2">
    <source>
        <dbReference type="ARBA" id="ARBA00022722"/>
    </source>
</evidence>
<evidence type="ECO:0000256" key="1">
    <source>
        <dbReference type="ARBA" id="ARBA00022649"/>
    </source>
</evidence>
<dbReference type="GO" id="GO:0003729">
    <property type="term" value="F:mRNA binding"/>
    <property type="evidence" value="ECO:0007669"/>
    <property type="project" value="InterPro"/>
</dbReference>
<name>A0A7Z7AU54_9EURY</name>
<dbReference type="RefSeq" id="WP_091707696.1">
    <property type="nucleotide sequence ID" value="NZ_FNCA01000001.1"/>
</dbReference>
<dbReference type="InterPro" id="IPR038570">
    <property type="entry name" value="HicA_sf"/>
</dbReference>
<organism evidence="7 8">
    <name type="scientific">Methanolobus vulcani</name>
    <dbReference type="NCBI Taxonomy" id="38026"/>
    <lineage>
        <taxon>Archaea</taxon>
        <taxon>Methanobacteriati</taxon>
        <taxon>Methanobacteriota</taxon>
        <taxon>Stenosarchaea group</taxon>
        <taxon>Methanomicrobia</taxon>
        <taxon>Methanosarcinales</taxon>
        <taxon>Methanosarcinaceae</taxon>
        <taxon>Methanolobus</taxon>
    </lineage>
</organism>
<reference evidence="7 8" key="1">
    <citation type="submission" date="2016-10" db="EMBL/GenBank/DDBJ databases">
        <authorList>
            <person name="Varghese N."/>
            <person name="Submissions S."/>
        </authorList>
    </citation>
    <scope>NUCLEOTIDE SEQUENCE [LARGE SCALE GENOMIC DNA]</scope>
    <source>
        <strain evidence="7 8">PL 12/M</strain>
    </source>
</reference>
<evidence type="ECO:0000313" key="7">
    <source>
        <dbReference type="EMBL" id="SDF23152.1"/>
    </source>
</evidence>
<gene>
    <name evidence="7" type="ORF">SAMN04488589_0059</name>
</gene>
<evidence type="ECO:0000256" key="5">
    <source>
        <dbReference type="ARBA" id="ARBA00022884"/>
    </source>
</evidence>
<evidence type="ECO:0000256" key="6">
    <source>
        <dbReference type="ARBA" id="ARBA00023016"/>
    </source>
</evidence>
<keyword evidence="6" id="KW-0346">Stress response</keyword>
<comment type="caution">
    <text evidence="7">The sequence shown here is derived from an EMBL/GenBank/DDBJ whole genome shotgun (WGS) entry which is preliminary data.</text>
</comment>
<dbReference type="EMBL" id="FNCA01000001">
    <property type="protein sequence ID" value="SDF23152.1"/>
    <property type="molecule type" value="Genomic_DNA"/>
</dbReference>
<evidence type="ECO:0000256" key="4">
    <source>
        <dbReference type="ARBA" id="ARBA00022801"/>
    </source>
</evidence>
<dbReference type="Proteomes" id="UP000199259">
    <property type="component" value="Unassembled WGS sequence"/>
</dbReference>
<accession>A0A7Z7AU54</accession>
<dbReference type="SUPFAM" id="SSF54786">
    <property type="entry name" value="YcfA/nrd intein domain"/>
    <property type="match status" value="1"/>
</dbReference>
<dbReference type="Gene3D" id="3.30.920.30">
    <property type="entry name" value="Hypothetical protein"/>
    <property type="match status" value="1"/>
</dbReference>